<dbReference type="InterPro" id="IPR027974">
    <property type="entry name" value="DUF4470"/>
</dbReference>
<feature type="domain" description="DUF4470" evidence="4">
    <location>
        <begin position="9"/>
        <end position="100"/>
    </location>
</feature>
<evidence type="ECO:0000313" key="6">
    <source>
        <dbReference type="Proteomes" id="UP001497392"/>
    </source>
</evidence>
<dbReference type="Gene3D" id="1.25.40.10">
    <property type="entry name" value="Tetratricopeptide repeat domain"/>
    <property type="match status" value="1"/>
</dbReference>
<keyword evidence="1" id="KW-0805">Transcription regulation</keyword>
<keyword evidence="3" id="KW-0539">Nucleus</keyword>
<comment type="caution">
    <text evidence="5">The sequence shown here is derived from an EMBL/GenBank/DDBJ whole genome shotgun (WGS) entry which is preliminary data.</text>
</comment>
<dbReference type="SUPFAM" id="SSF48452">
    <property type="entry name" value="TPR-like"/>
    <property type="match status" value="1"/>
</dbReference>
<protein>
    <submittedName>
        <fullName evidence="5">G11778 protein</fullName>
    </submittedName>
</protein>
<dbReference type="PANTHER" id="PTHR10237">
    <property type="entry name" value="DEFORMED EPIDERMAL AUTOREGULATORY FACTOR 1 HOMOLOG SUPPRESSIN"/>
    <property type="match status" value="1"/>
</dbReference>
<proteinExistence type="predicted"/>
<keyword evidence="6" id="KW-1185">Reference proteome</keyword>
<dbReference type="Pfam" id="PF14737">
    <property type="entry name" value="DUF4470"/>
    <property type="match status" value="1"/>
</dbReference>
<evidence type="ECO:0000259" key="4">
    <source>
        <dbReference type="Pfam" id="PF14737"/>
    </source>
</evidence>
<reference evidence="5 6" key="1">
    <citation type="submission" date="2024-06" db="EMBL/GenBank/DDBJ databases">
        <authorList>
            <person name="Kraege A."/>
            <person name="Thomma B."/>
        </authorList>
    </citation>
    <scope>NUCLEOTIDE SEQUENCE [LARGE SCALE GENOMIC DNA]</scope>
</reference>
<dbReference type="InterPro" id="IPR019734">
    <property type="entry name" value="TPR_rpt"/>
</dbReference>
<name>A0ABP1GBF5_9CHLO</name>
<gene>
    <name evidence="5" type="primary">g11778</name>
    <name evidence="5" type="ORF">VP750_LOCUS10521</name>
</gene>
<dbReference type="InterPro" id="IPR024119">
    <property type="entry name" value="TF_DEAF-1"/>
</dbReference>
<sequence>MDVQPMFYPIGNTRAASIYQNTLGREEIKALFLGCGDPRNAIATAGEAGKDGKLKLLQLTLNDRTIEIIARAGLLLLMASELDPDSEEDMALLWAVWSCVDLFPEQAARLSGYLQRLLQGDSGNRDGEVRKTWQAWASATADACFPSADEARQRRRNWIEECLASGAVEIAGFKQKTEGCAEGELRRVSPGILDVANWQKLRPEMERWFETGSAHLRNTSGADMVANPTLLQPGTWAWQVHYGSCAFSNYYPLEPTDSLSGSSQQLLEVCLDKFTAMLRAFVFACKRLRVEVKLQAMDALALCDYGLSESARFDAIDTSNLADNVELLNAILMAAPRLESHPAARLFTQTMVWQGSMRSYLDNALGVPNQMYPTLLGVRLLNDLSRGTQPCAYHDRFEWAAVPPSRHTPHVKGDEACDIMKGLRALAKRCCQHHSLGTLAQIVNQNIALTPPSLALAVISAASRVSGIIDTHKSWSENASALHSALGLRENQKAEWDTWMCWLLADKLAQHIGKPGELTVFRGRHDHTDFEELKSKRGTVIPMLRMALIDQAQFMASLMAGTVGPEEVVTQFQQTLNCVGYDSSTSKAAFVLHSSHADMSTTSTMLHSAVDGAPMSVSQELSRMTRSRFEARPPPIARVQLAEAWEGPAGTSGLSLKSVTERNDSYLITVSYSSDDLVNSVQVKAAVGPALFGLPSAKSIKVISRKAPVECTFACPVTDHGHKLQVSRKRRVLMVTLQKSQLWPEDEPLLPKLDIDKLPLLPDEEILKKHMVGMFIHTDTAMRGDLEETLESLQAEHRSGEGWDKPKDPVEAAVHDARESIQILFVKAWQKVCMHHKLDASHLPGRDRSDKMQLFLHLPIRQLLNGQPLLQVSYCDELETLSKPSGSVNMDKAMHRFTAAQKAFPMGELSNTIKCGEGELDYFRHTLLYNCMRTLPSRQQRKVLGIPGIAKAAVKTPAPQKVSVVSNGATPGSNSCDDRSIADAMRRKEEANVLFKAGKYEEAELMYQKGLEALESGDVDRIKDPKVADLEKALYLNMAASLLKQAKAVHGTPALKPPKGLSKSQKADLCLAALYCDRALQADPANAKALFRRAQAYAYLGDDKQAAQALEQAQQSSAPDTAMDRLGKLLQERLKPSG</sequence>
<evidence type="ECO:0000256" key="2">
    <source>
        <dbReference type="ARBA" id="ARBA00023163"/>
    </source>
</evidence>
<dbReference type="SMART" id="SM00028">
    <property type="entry name" value="TPR"/>
    <property type="match status" value="2"/>
</dbReference>
<dbReference type="Proteomes" id="UP001497392">
    <property type="component" value="Unassembled WGS sequence"/>
</dbReference>
<evidence type="ECO:0000256" key="1">
    <source>
        <dbReference type="ARBA" id="ARBA00023015"/>
    </source>
</evidence>
<organism evidence="5 6">
    <name type="scientific">Coccomyxa viridis</name>
    <dbReference type="NCBI Taxonomy" id="1274662"/>
    <lineage>
        <taxon>Eukaryota</taxon>
        <taxon>Viridiplantae</taxon>
        <taxon>Chlorophyta</taxon>
        <taxon>core chlorophytes</taxon>
        <taxon>Trebouxiophyceae</taxon>
        <taxon>Trebouxiophyceae incertae sedis</taxon>
        <taxon>Coccomyxaceae</taxon>
        <taxon>Coccomyxa</taxon>
    </lineage>
</organism>
<keyword evidence="2" id="KW-0804">Transcription</keyword>
<dbReference type="InterPro" id="IPR011990">
    <property type="entry name" value="TPR-like_helical_dom_sf"/>
</dbReference>
<accession>A0ABP1GBF5</accession>
<evidence type="ECO:0000313" key="5">
    <source>
        <dbReference type="EMBL" id="CAL5228615.1"/>
    </source>
</evidence>
<dbReference type="PANTHER" id="PTHR10237:SF1">
    <property type="entry name" value="DEFORMED EPIDERMAL AUTOREGULATORY FACTOR 1 HOMOLOG"/>
    <property type="match status" value="1"/>
</dbReference>
<dbReference type="EMBL" id="CAXHTA020000019">
    <property type="protein sequence ID" value="CAL5228615.1"/>
    <property type="molecule type" value="Genomic_DNA"/>
</dbReference>
<evidence type="ECO:0000256" key="3">
    <source>
        <dbReference type="ARBA" id="ARBA00023242"/>
    </source>
</evidence>